<evidence type="ECO:0000313" key="3">
    <source>
        <dbReference type="EMBL" id="KAK3322824.1"/>
    </source>
</evidence>
<dbReference type="Pfam" id="PF06985">
    <property type="entry name" value="HET"/>
    <property type="match status" value="1"/>
</dbReference>
<sequence>MGYITYYSVNWRSREWRLRIWPQVVEDARLIIEAAGVDLTGSWDERENPIPPIVSVEEGIRFNGIAEDGHETFVCGPKDRKRFTKTNRKPYDLPASCILLRAHYLWREGFSVESDGHWDNELWVNARELYKLLWPGELVWCPWTERSEATGEQTAGYKVEVLNNSSALTPETAISTDSLEDALKKRKLDPESLAQLGPVSSTVSGTDFSHVRQWLFCCDADPAGHSACQPLPAQFKKLPGVTFKIIDVRRRCIVDAPEDCSFVVLTYVWGGVDQPKLTAETTPLLSQEGGLNAIWAGIPTTVRDAIEVCEQIGESYLWVDAICITQDSTRDLKIQILRMRHIYSAAKCTIVVASAASADMGLLGSPPVSGNPCTSENALDSFLETTPWNTRAWCYQEKVLSHRAIIFTSNGIYMQCQQGTYNASTGVQLTARGSPSQQQPPDNPTLTRYNTIGGMLSVPPNRDLESYLSAVEYYSARKLTSQSDKLNAFQGIFQRFRGSLDGKSSAFLYGMPVDGFDQVVCFRLGKHSPQSRNKTFPSWSWLGWDEPVTFDRPLIRTRQMLQCSNHAWTVQSGEVARARKLRRPAAFKKWVADAFDPVGFPAAVAPYTPQPDLYCFASVAYLRIDLTSPVDVDGADGLYAVYPTVCSDLVVRVPFKPFKGADGQLSVLGAFQGDVPESDNTTRDGLDPKMHEGHSEDTCEAKKPVGYIWLDREWVAAADQQLYENYQQQHPMSVGKFMVVAGEKRTKSKTKDPFNCTTVELGLDPDRFDREVDTNLWTITMLMLLQPKFDNFGRQIGDERAQVMDCRIDEEDWQWLGGKTDYVHLY</sequence>
<accession>A0AAE0ICY9</accession>
<dbReference type="EMBL" id="JAUEDM010000003">
    <property type="protein sequence ID" value="KAK3322824.1"/>
    <property type="molecule type" value="Genomic_DNA"/>
</dbReference>
<gene>
    <name evidence="3" type="ORF">B0H66DRAFT_555310</name>
</gene>
<evidence type="ECO:0000256" key="1">
    <source>
        <dbReference type="SAM" id="MobiDB-lite"/>
    </source>
</evidence>
<comment type="caution">
    <text evidence="3">The sequence shown here is derived from an EMBL/GenBank/DDBJ whole genome shotgun (WGS) entry which is preliminary data.</text>
</comment>
<keyword evidence="4" id="KW-1185">Reference proteome</keyword>
<dbReference type="Proteomes" id="UP001283341">
    <property type="component" value="Unassembled WGS sequence"/>
</dbReference>
<feature type="region of interest" description="Disordered" evidence="1">
    <location>
        <begin position="672"/>
        <end position="696"/>
    </location>
</feature>
<proteinExistence type="predicted"/>
<evidence type="ECO:0000259" key="2">
    <source>
        <dbReference type="Pfam" id="PF06985"/>
    </source>
</evidence>
<organism evidence="3 4">
    <name type="scientific">Apodospora peruviana</name>
    <dbReference type="NCBI Taxonomy" id="516989"/>
    <lineage>
        <taxon>Eukaryota</taxon>
        <taxon>Fungi</taxon>
        <taxon>Dikarya</taxon>
        <taxon>Ascomycota</taxon>
        <taxon>Pezizomycotina</taxon>
        <taxon>Sordariomycetes</taxon>
        <taxon>Sordariomycetidae</taxon>
        <taxon>Sordariales</taxon>
        <taxon>Lasiosphaeriaceae</taxon>
        <taxon>Apodospora</taxon>
    </lineage>
</organism>
<feature type="domain" description="Heterokaryon incompatibility" evidence="2">
    <location>
        <begin position="262"/>
        <end position="397"/>
    </location>
</feature>
<dbReference type="InterPro" id="IPR010730">
    <property type="entry name" value="HET"/>
</dbReference>
<reference evidence="3" key="1">
    <citation type="journal article" date="2023" name="Mol. Phylogenet. Evol.">
        <title>Genome-scale phylogeny and comparative genomics of the fungal order Sordariales.</title>
        <authorList>
            <person name="Hensen N."/>
            <person name="Bonometti L."/>
            <person name="Westerberg I."/>
            <person name="Brannstrom I.O."/>
            <person name="Guillou S."/>
            <person name="Cros-Aarteil S."/>
            <person name="Calhoun S."/>
            <person name="Haridas S."/>
            <person name="Kuo A."/>
            <person name="Mondo S."/>
            <person name="Pangilinan J."/>
            <person name="Riley R."/>
            <person name="LaButti K."/>
            <person name="Andreopoulos B."/>
            <person name="Lipzen A."/>
            <person name="Chen C."/>
            <person name="Yan M."/>
            <person name="Daum C."/>
            <person name="Ng V."/>
            <person name="Clum A."/>
            <person name="Steindorff A."/>
            <person name="Ohm R.A."/>
            <person name="Martin F."/>
            <person name="Silar P."/>
            <person name="Natvig D.O."/>
            <person name="Lalanne C."/>
            <person name="Gautier V."/>
            <person name="Ament-Velasquez S.L."/>
            <person name="Kruys A."/>
            <person name="Hutchinson M.I."/>
            <person name="Powell A.J."/>
            <person name="Barry K."/>
            <person name="Miller A.N."/>
            <person name="Grigoriev I.V."/>
            <person name="Debuchy R."/>
            <person name="Gladieux P."/>
            <person name="Hiltunen Thoren M."/>
            <person name="Johannesson H."/>
        </authorList>
    </citation>
    <scope>NUCLEOTIDE SEQUENCE</scope>
    <source>
        <strain evidence="3">CBS 118394</strain>
    </source>
</reference>
<evidence type="ECO:0000313" key="4">
    <source>
        <dbReference type="Proteomes" id="UP001283341"/>
    </source>
</evidence>
<dbReference type="PANTHER" id="PTHR33112">
    <property type="entry name" value="DOMAIN PROTEIN, PUTATIVE-RELATED"/>
    <property type="match status" value="1"/>
</dbReference>
<protein>
    <submittedName>
        <fullName evidence="3">Heterokaryon incompatibility protein-domain-containing protein</fullName>
    </submittedName>
</protein>
<dbReference type="AlphaFoldDB" id="A0AAE0ICY9"/>
<dbReference type="PANTHER" id="PTHR33112:SF12">
    <property type="entry name" value="HETEROKARYON INCOMPATIBILITY DOMAIN-CONTAINING PROTEIN"/>
    <property type="match status" value="1"/>
</dbReference>
<feature type="compositionally biased region" description="Basic and acidic residues" evidence="1">
    <location>
        <begin position="680"/>
        <end position="696"/>
    </location>
</feature>
<reference evidence="3" key="2">
    <citation type="submission" date="2023-06" db="EMBL/GenBank/DDBJ databases">
        <authorList>
            <consortium name="Lawrence Berkeley National Laboratory"/>
            <person name="Haridas S."/>
            <person name="Hensen N."/>
            <person name="Bonometti L."/>
            <person name="Westerberg I."/>
            <person name="Brannstrom I.O."/>
            <person name="Guillou S."/>
            <person name="Cros-Aarteil S."/>
            <person name="Calhoun S."/>
            <person name="Kuo A."/>
            <person name="Mondo S."/>
            <person name="Pangilinan J."/>
            <person name="Riley R."/>
            <person name="Labutti K."/>
            <person name="Andreopoulos B."/>
            <person name="Lipzen A."/>
            <person name="Chen C."/>
            <person name="Yanf M."/>
            <person name="Daum C."/>
            <person name="Ng V."/>
            <person name="Clum A."/>
            <person name="Steindorff A."/>
            <person name="Ohm R."/>
            <person name="Martin F."/>
            <person name="Silar P."/>
            <person name="Natvig D."/>
            <person name="Lalanne C."/>
            <person name="Gautier V."/>
            <person name="Ament-Velasquez S.L."/>
            <person name="Kruys A."/>
            <person name="Hutchinson M.I."/>
            <person name="Powell A.J."/>
            <person name="Barry K."/>
            <person name="Miller A.N."/>
            <person name="Grigoriev I.V."/>
            <person name="Debuchy R."/>
            <person name="Gladieux P."/>
            <person name="Thoren M.H."/>
            <person name="Johannesson H."/>
        </authorList>
    </citation>
    <scope>NUCLEOTIDE SEQUENCE</scope>
    <source>
        <strain evidence="3">CBS 118394</strain>
    </source>
</reference>
<name>A0AAE0ICY9_9PEZI</name>